<dbReference type="Proteomes" id="UP000252733">
    <property type="component" value="Unassembled WGS sequence"/>
</dbReference>
<evidence type="ECO:0000313" key="2">
    <source>
        <dbReference type="EMBL" id="RCW30418.1"/>
    </source>
</evidence>
<sequence length="200" mass="23510">MYQIKPQIIQVKVVLQGIEPTIWRRLQIPADLFLHDFHKVLQTAMGWENQHLHMFRKGRKMFGQSDDEFVNNPNFLDYTIVRVNDLLRNPGDEMVYQYDMGDDWRHTITFERDVKPDPMEYYPLCTGGERECPPEDCGGPGGYAEMVKAVRDPSNPQHKFFKALFPEGLDPEYFDLEEINDILLEDDYGCLLPFDEEEED</sequence>
<organism evidence="2 3">
    <name type="scientific">Marinilabilia salmonicolor</name>
    <dbReference type="NCBI Taxonomy" id="989"/>
    <lineage>
        <taxon>Bacteria</taxon>
        <taxon>Pseudomonadati</taxon>
        <taxon>Bacteroidota</taxon>
        <taxon>Bacteroidia</taxon>
        <taxon>Marinilabiliales</taxon>
        <taxon>Marinilabiliaceae</taxon>
        <taxon>Marinilabilia</taxon>
    </lineage>
</organism>
<comment type="caution">
    <text evidence="2">The sequence shown here is derived from an EMBL/GenBank/DDBJ whole genome shotgun (WGS) entry which is preliminary data.</text>
</comment>
<dbReference type="RefSeq" id="WP_114437651.1">
    <property type="nucleotide sequence ID" value="NZ_QPIZ01000022.1"/>
</dbReference>
<dbReference type="EMBL" id="QPIZ01000022">
    <property type="protein sequence ID" value="RCW30418.1"/>
    <property type="molecule type" value="Genomic_DNA"/>
</dbReference>
<dbReference type="PANTHER" id="PTHR41878">
    <property type="entry name" value="LEXA REPRESSOR-RELATED"/>
    <property type="match status" value="1"/>
</dbReference>
<evidence type="ECO:0000313" key="3">
    <source>
        <dbReference type="Proteomes" id="UP000252733"/>
    </source>
</evidence>
<dbReference type="AlphaFoldDB" id="A0A368UNN7"/>
<dbReference type="Pfam" id="PF07929">
    <property type="entry name" value="PRiA4_ORF3"/>
    <property type="match status" value="1"/>
</dbReference>
<dbReference type="InterPro" id="IPR012912">
    <property type="entry name" value="Plasmid_pRiA4b_Orf3-like"/>
</dbReference>
<protein>
    <submittedName>
        <fullName evidence="2">PRiA4b ORF-3-like protein</fullName>
    </submittedName>
</protein>
<feature type="domain" description="Plasmid pRiA4b Orf3-like" evidence="1">
    <location>
        <begin position="7"/>
        <end position="178"/>
    </location>
</feature>
<dbReference type="PANTHER" id="PTHR41878:SF1">
    <property type="entry name" value="TNPR PROTEIN"/>
    <property type="match status" value="1"/>
</dbReference>
<evidence type="ECO:0000259" key="1">
    <source>
        <dbReference type="Pfam" id="PF07929"/>
    </source>
</evidence>
<gene>
    <name evidence="2" type="ORF">DFO77_12268</name>
</gene>
<accession>A0A368UNN7</accession>
<name>A0A368UNN7_9BACT</name>
<reference evidence="2 3" key="1">
    <citation type="submission" date="2018-07" db="EMBL/GenBank/DDBJ databases">
        <title>Freshwater and sediment microbial communities from various areas in North America, analyzing microbe dynamics in response to fracking.</title>
        <authorList>
            <person name="Lamendella R."/>
        </authorList>
    </citation>
    <scope>NUCLEOTIDE SEQUENCE [LARGE SCALE GENOMIC DNA]</scope>
    <source>
        <strain evidence="2 3">160A</strain>
    </source>
</reference>
<keyword evidence="3" id="KW-1185">Reference proteome</keyword>
<dbReference type="SUPFAM" id="SSF159941">
    <property type="entry name" value="MM3350-like"/>
    <property type="match status" value="1"/>
</dbReference>
<proteinExistence type="predicted"/>
<dbReference type="Gene3D" id="3.10.290.30">
    <property type="entry name" value="MM3350-like"/>
    <property type="match status" value="1"/>
</dbReference>
<dbReference type="InterPro" id="IPR024047">
    <property type="entry name" value="MM3350-like_sf"/>
</dbReference>